<protein>
    <recommendedName>
        <fullName evidence="3">Protein TsetseEP domain-containing protein</fullName>
    </recommendedName>
</protein>
<organism evidence="2">
    <name type="scientific">Clastoptera arizonana</name>
    <name type="common">Arizona spittle bug</name>
    <dbReference type="NCBI Taxonomy" id="38151"/>
    <lineage>
        <taxon>Eukaryota</taxon>
        <taxon>Metazoa</taxon>
        <taxon>Ecdysozoa</taxon>
        <taxon>Arthropoda</taxon>
        <taxon>Hexapoda</taxon>
        <taxon>Insecta</taxon>
        <taxon>Pterygota</taxon>
        <taxon>Neoptera</taxon>
        <taxon>Paraneoptera</taxon>
        <taxon>Hemiptera</taxon>
        <taxon>Auchenorrhyncha</taxon>
        <taxon>Cercopoidea</taxon>
        <taxon>Clastopteridae</taxon>
        <taxon>Clastoptera</taxon>
    </lineage>
</organism>
<sequence>MKLTVYMLIILVTKLTSALPLDETEKAYLKKEDCINSLTAVGSTGFSSTTDTIKAGGEFVRFCFVECYNIFKKTLFVGSSQIKSIIEDGKATSPMSTLEEGSKLMDCFLWCLEKIGNVVNIGSKGIVNMVSSGKNFGVNILKS</sequence>
<feature type="chain" id="PRO_5008581204" description="Protein TsetseEP domain-containing protein" evidence="1">
    <location>
        <begin position="19"/>
        <end position="143"/>
    </location>
</feature>
<gene>
    <name evidence="2" type="ORF">g.18667</name>
</gene>
<proteinExistence type="predicted"/>
<dbReference type="AlphaFoldDB" id="A0A1B6DEJ6"/>
<evidence type="ECO:0008006" key="3">
    <source>
        <dbReference type="Google" id="ProtNLM"/>
    </source>
</evidence>
<name>A0A1B6DEJ6_9HEMI</name>
<accession>A0A1B6DEJ6</accession>
<evidence type="ECO:0000256" key="1">
    <source>
        <dbReference type="SAM" id="SignalP"/>
    </source>
</evidence>
<dbReference type="EMBL" id="GEDC01013170">
    <property type="protein sequence ID" value="JAS24128.1"/>
    <property type="molecule type" value="Transcribed_RNA"/>
</dbReference>
<evidence type="ECO:0000313" key="2">
    <source>
        <dbReference type="EMBL" id="JAS24128.1"/>
    </source>
</evidence>
<reference evidence="2" key="1">
    <citation type="submission" date="2015-12" db="EMBL/GenBank/DDBJ databases">
        <title>De novo transcriptome assembly of four potential Pierce s Disease insect vectors from Arizona vineyards.</title>
        <authorList>
            <person name="Tassone E.E."/>
        </authorList>
    </citation>
    <scope>NUCLEOTIDE SEQUENCE</scope>
</reference>
<keyword evidence="1" id="KW-0732">Signal</keyword>
<feature type="signal peptide" evidence="1">
    <location>
        <begin position="1"/>
        <end position="18"/>
    </location>
</feature>